<dbReference type="InterPro" id="IPR036514">
    <property type="entry name" value="SGNH_hydro_sf"/>
</dbReference>
<feature type="chain" id="PRO_5015129451" evidence="2">
    <location>
        <begin position="25"/>
        <end position="681"/>
    </location>
</feature>
<organism evidence="5 6">
    <name type="scientific">Dyadobacter jiangsuensis</name>
    <dbReference type="NCBI Taxonomy" id="1591085"/>
    <lineage>
        <taxon>Bacteria</taxon>
        <taxon>Pseudomonadati</taxon>
        <taxon>Bacteroidota</taxon>
        <taxon>Cytophagia</taxon>
        <taxon>Cytophagales</taxon>
        <taxon>Spirosomataceae</taxon>
        <taxon>Dyadobacter</taxon>
    </lineage>
</organism>
<dbReference type="NCBIfam" id="TIGR04183">
    <property type="entry name" value="Por_Secre_tail"/>
    <property type="match status" value="1"/>
</dbReference>
<gene>
    <name evidence="5" type="ORF">CLV60_12742</name>
</gene>
<evidence type="ECO:0000259" key="3">
    <source>
        <dbReference type="Pfam" id="PF03629"/>
    </source>
</evidence>
<dbReference type="SUPFAM" id="SSF52266">
    <property type="entry name" value="SGNH hydrolase"/>
    <property type="match status" value="1"/>
</dbReference>
<dbReference type="GO" id="GO:0016788">
    <property type="term" value="F:hydrolase activity, acting on ester bonds"/>
    <property type="evidence" value="ECO:0007669"/>
    <property type="project" value="UniProtKB-ARBA"/>
</dbReference>
<evidence type="ECO:0000313" key="6">
    <source>
        <dbReference type="Proteomes" id="UP000241964"/>
    </source>
</evidence>
<dbReference type="InterPro" id="IPR005181">
    <property type="entry name" value="SASA"/>
</dbReference>
<dbReference type="Pfam" id="PF03629">
    <property type="entry name" value="SASA"/>
    <property type="match status" value="1"/>
</dbReference>
<evidence type="ECO:0000313" key="5">
    <source>
        <dbReference type="EMBL" id="PSL19253.1"/>
    </source>
</evidence>
<dbReference type="InterPro" id="IPR013783">
    <property type="entry name" value="Ig-like_fold"/>
</dbReference>
<dbReference type="InterPro" id="IPR026444">
    <property type="entry name" value="Secre_tail"/>
</dbReference>
<dbReference type="SUPFAM" id="SSF49265">
    <property type="entry name" value="Fibronectin type III"/>
    <property type="match status" value="1"/>
</dbReference>
<dbReference type="InterPro" id="IPR036116">
    <property type="entry name" value="FN3_sf"/>
</dbReference>
<dbReference type="Proteomes" id="UP000241964">
    <property type="component" value="Unassembled WGS sequence"/>
</dbReference>
<comment type="caution">
    <text evidence="5">The sequence shown here is derived from an EMBL/GenBank/DDBJ whole genome shotgun (WGS) entry which is preliminary data.</text>
</comment>
<keyword evidence="1" id="KW-0378">Hydrolase</keyword>
<evidence type="ECO:0000256" key="1">
    <source>
        <dbReference type="ARBA" id="ARBA00022801"/>
    </source>
</evidence>
<keyword evidence="6" id="KW-1185">Reference proteome</keyword>
<dbReference type="Gene3D" id="2.60.40.10">
    <property type="entry name" value="Immunoglobulins"/>
    <property type="match status" value="1"/>
</dbReference>
<feature type="signal peptide" evidence="2">
    <location>
        <begin position="1"/>
        <end position="24"/>
    </location>
</feature>
<feature type="domain" description="Secretion system C-terminal sorting" evidence="4">
    <location>
        <begin position="608"/>
        <end position="676"/>
    </location>
</feature>
<dbReference type="Gene3D" id="3.40.50.1110">
    <property type="entry name" value="SGNH hydrolase"/>
    <property type="match status" value="1"/>
</dbReference>
<dbReference type="AlphaFoldDB" id="A0A2P8FC16"/>
<dbReference type="RefSeq" id="WP_106599589.1">
    <property type="nucleotide sequence ID" value="NZ_PYAS01000027.1"/>
</dbReference>
<dbReference type="OrthoDB" id="926075at2"/>
<name>A0A2P8FC16_9BACT</name>
<sequence length="681" mass="76287">MNFTHFKLFLLSFLFCCTLGSASAQRFYSVVFNKLPRDMQVYARADDNLADVPISGVIELAGWDHMSVVTYRNNVRIGYQKSAITYGTGTTGTFSMTPKIKAEMADYSFEVYACHQADSALIVRRNEVVAGDFYVISGQSNAAATVFGAWSSKYARTVARTPDQTPAILPGDTLWTAAAWSWTYVGAWGLEMQKEILERDSIPTCVINGSLPGAKLTDFLGNRSSNDSMSISSLYGSLRKRVNVANPARIRAFIWMHGEQEVFENIPNYATEFDQLRKYWVRDYPQVDQFVVVQSNIIVLRNDTPNPMGGSIRDFLRRTKYIYPKTDHFAAVGTPDYDGVHYHRSGYEEFGRRMYRFFAPGIYGSKDSDNVRSPDIKKAFYTNAEKKEINLIFDEGQELKWPADTTLKGQDGKPLVLSLKNFFFLDGDEKKAVFSAGKAAGNQVTLTLKEASNATKLSYLPSFYPDNLPLQVPYSFNIGIYTGPYLLNKRGLGAFSFDNVAIGVLLPNVALSANRTYNSVILTWPAIETATSYVLQRKKSDSAPYETLKTLNGQTLSFEDKDIELNAKFTYRIQAFSEISQSGYSTVAVDLSPILGNEIGAKNMLWQLFPNPTDRVLRVEFKNAATGAMAIFNAKGQVLHRKALKASKSEEINVADWPTGTYLLNFENQDGVRTAQQFIKR</sequence>
<reference evidence="5 6" key="1">
    <citation type="submission" date="2018-03" db="EMBL/GenBank/DDBJ databases">
        <title>Genomic Encyclopedia of Archaeal and Bacterial Type Strains, Phase II (KMG-II): from individual species to whole genera.</title>
        <authorList>
            <person name="Goeker M."/>
        </authorList>
    </citation>
    <scope>NUCLEOTIDE SEQUENCE [LARGE SCALE GENOMIC DNA]</scope>
    <source>
        <strain evidence="5 6">DSM 29057</strain>
    </source>
</reference>
<protein>
    <submittedName>
        <fullName evidence="5">Putative secreted protein (Por secretion system target)</fullName>
    </submittedName>
</protein>
<evidence type="ECO:0000259" key="4">
    <source>
        <dbReference type="Pfam" id="PF18962"/>
    </source>
</evidence>
<keyword evidence="2" id="KW-0732">Signal</keyword>
<feature type="domain" description="Sialate O-acetylesterase" evidence="3">
    <location>
        <begin position="132"/>
        <end position="356"/>
    </location>
</feature>
<proteinExistence type="predicted"/>
<dbReference type="Pfam" id="PF18962">
    <property type="entry name" value="Por_Secre_tail"/>
    <property type="match status" value="1"/>
</dbReference>
<accession>A0A2P8FC16</accession>
<evidence type="ECO:0000256" key="2">
    <source>
        <dbReference type="SAM" id="SignalP"/>
    </source>
</evidence>
<dbReference type="EMBL" id="PYAS01000027">
    <property type="protein sequence ID" value="PSL19253.1"/>
    <property type="molecule type" value="Genomic_DNA"/>
</dbReference>